<name>A0A1N7SVX1_9BURK</name>
<evidence type="ECO:0008006" key="3">
    <source>
        <dbReference type="Google" id="ProtNLM"/>
    </source>
</evidence>
<comment type="caution">
    <text evidence="1">The sequence shown here is derived from an EMBL/GenBank/DDBJ whole genome shotgun (WGS) entry which is preliminary data.</text>
</comment>
<evidence type="ECO:0000313" key="1">
    <source>
        <dbReference type="EMBL" id="SIT51622.1"/>
    </source>
</evidence>
<keyword evidence="2" id="KW-1185">Reference proteome</keyword>
<organism evidence="1 2">
    <name type="scientific">Paraburkholderia piptadeniae</name>
    <dbReference type="NCBI Taxonomy" id="1701573"/>
    <lineage>
        <taxon>Bacteria</taxon>
        <taxon>Pseudomonadati</taxon>
        <taxon>Pseudomonadota</taxon>
        <taxon>Betaproteobacteria</taxon>
        <taxon>Burkholderiales</taxon>
        <taxon>Burkholderiaceae</taxon>
        <taxon>Paraburkholderia</taxon>
    </lineage>
</organism>
<reference evidence="1" key="1">
    <citation type="submission" date="2016-12" db="EMBL/GenBank/DDBJ databases">
        <authorList>
            <person name="Moulin L."/>
        </authorList>
    </citation>
    <scope>NUCLEOTIDE SEQUENCE [LARGE SCALE GENOMIC DNA]</scope>
    <source>
        <strain evidence="1">STM 7183</strain>
    </source>
</reference>
<accession>A0A1N7SVX1</accession>
<dbReference type="InterPro" id="IPR036282">
    <property type="entry name" value="Glutathione-S-Trfase_C_sf"/>
</dbReference>
<sequence length="89" mass="9920">MVLFRDAHKQPWLAGEAPGHADYIVMAAFQWGRLATDFKVLEDDDPIAKWFQRGLDLHNGFGRKVHPDNGGPGFADIGHWKEYAASVTG</sequence>
<evidence type="ECO:0000313" key="2">
    <source>
        <dbReference type="Proteomes" id="UP000195569"/>
    </source>
</evidence>
<dbReference type="SUPFAM" id="SSF47616">
    <property type="entry name" value="GST C-terminal domain-like"/>
    <property type="match status" value="1"/>
</dbReference>
<gene>
    <name evidence="1" type="ORF">BN2476_1250021</name>
</gene>
<dbReference type="AlphaFoldDB" id="A0A1N7SVX1"/>
<proteinExistence type="predicted"/>
<dbReference type="Proteomes" id="UP000195569">
    <property type="component" value="Unassembled WGS sequence"/>
</dbReference>
<dbReference type="EMBL" id="CYGY02000125">
    <property type="protein sequence ID" value="SIT51622.1"/>
    <property type="molecule type" value="Genomic_DNA"/>
</dbReference>
<protein>
    <recommendedName>
        <fullName evidence="3">Glutathione S-transferase</fullName>
    </recommendedName>
</protein>